<reference evidence="2" key="1">
    <citation type="journal article" date="2006" name="PLoS Biol.">
        <title>Macronuclear genome sequence of the ciliate Tetrahymena thermophila, a model eukaryote.</title>
        <authorList>
            <person name="Eisen J.A."/>
            <person name="Coyne R.S."/>
            <person name="Wu M."/>
            <person name="Wu D."/>
            <person name="Thiagarajan M."/>
            <person name="Wortman J.R."/>
            <person name="Badger J.H."/>
            <person name="Ren Q."/>
            <person name="Amedeo P."/>
            <person name="Jones K.M."/>
            <person name="Tallon L.J."/>
            <person name="Delcher A.L."/>
            <person name="Salzberg S.L."/>
            <person name="Silva J.C."/>
            <person name="Haas B.J."/>
            <person name="Majoros W.H."/>
            <person name="Farzad M."/>
            <person name="Carlton J.M."/>
            <person name="Smith R.K. Jr."/>
            <person name="Garg J."/>
            <person name="Pearlman R.E."/>
            <person name="Karrer K.M."/>
            <person name="Sun L."/>
            <person name="Manning G."/>
            <person name="Elde N.C."/>
            <person name="Turkewitz A.P."/>
            <person name="Asai D.J."/>
            <person name="Wilkes D.E."/>
            <person name="Wang Y."/>
            <person name="Cai H."/>
            <person name="Collins K."/>
            <person name="Stewart B.A."/>
            <person name="Lee S.R."/>
            <person name="Wilamowska K."/>
            <person name="Weinberg Z."/>
            <person name="Ruzzo W.L."/>
            <person name="Wloga D."/>
            <person name="Gaertig J."/>
            <person name="Frankel J."/>
            <person name="Tsao C.-C."/>
            <person name="Gorovsky M.A."/>
            <person name="Keeling P.J."/>
            <person name="Waller R.F."/>
            <person name="Patron N.J."/>
            <person name="Cherry J.M."/>
            <person name="Stover N.A."/>
            <person name="Krieger C.J."/>
            <person name="del Toro C."/>
            <person name="Ryder H.F."/>
            <person name="Williamson S.C."/>
            <person name="Barbeau R.A."/>
            <person name="Hamilton E.P."/>
            <person name="Orias E."/>
        </authorList>
    </citation>
    <scope>NUCLEOTIDE SEQUENCE [LARGE SCALE GENOMIC DNA]</scope>
    <source>
        <strain evidence="2">SB210</strain>
    </source>
</reference>
<evidence type="ECO:0000313" key="1">
    <source>
        <dbReference type="EMBL" id="EAR92303.1"/>
    </source>
</evidence>
<dbReference type="Proteomes" id="UP000009168">
    <property type="component" value="Unassembled WGS sequence"/>
</dbReference>
<organism evidence="1 2">
    <name type="scientific">Tetrahymena thermophila (strain SB210)</name>
    <dbReference type="NCBI Taxonomy" id="312017"/>
    <lineage>
        <taxon>Eukaryota</taxon>
        <taxon>Sar</taxon>
        <taxon>Alveolata</taxon>
        <taxon>Ciliophora</taxon>
        <taxon>Intramacronucleata</taxon>
        <taxon>Oligohymenophorea</taxon>
        <taxon>Hymenostomatida</taxon>
        <taxon>Tetrahymenina</taxon>
        <taxon>Tetrahymenidae</taxon>
        <taxon>Tetrahymena</taxon>
    </lineage>
</organism>
<protein>
    <submittedName>
        <fullName evidence="1">Uncharacterized protein</fullName>
    </submittedName>
</protein>
<sequence length="51" mass="6178">MLENFQKQQVKHYHYNHNIPQNQKFKSIYFPILLHMNHTASKVDLCVHVNT</sequence>
<dbReference type="InParanoid" id="Q235U5"/>
<dbReference type="AlphaFoldDB" id="Q235U5"/>
<dbReference type="EMBL" id="GG662753">
    <property type="protein sequence ID" value="EAR92303.1"/>
    <property type="molecule type" value="Genomic_DNA"/>
</dbReference>
<dbReference type="KEGG" id="tet:TTHERM_01433600"/>
<gene>
    <name evidence="1" type="ORF">TTHERM_01433600</name>
</gene>
<name>Q235U5_TETTS</name>
<keyword evidence="2" id="KW-1185">Reference proteome</keyword>
<accession>Q235U5</accession>
<dbReference type="GeneID" id="7845212"/>
<evidence type="ECO:0000313" key="2">
    <source>
        <dbReference type="Proteomes" id="UP000009168"/>
    </source>
</evidence>
<dbReference type="RefSeq" id="XP_001012548.1">
    <property type="nucleotide sequence ID" value="XM_001012548.1"/>
</dbReference>
<proteinExistence type="predicted"/>
<dbReference type="HOGENOM" id="CLU_3110617_0_0_1"/>